<dbReference type="GO" id="GO:0043025">
    <property type="term" value="C:neuronal cell body"/>
    <property type="evidence" value="ECO:0007669"/>
    <property type="project" value="TreeGrafter"/>
</dbReference>
<evidence type="ECO:0000313" key="10">
    <source>
        <dbReference type="RefSeq" id="XP_030767865.1"/>
    </source>
</evidence>
<keyword evidence="9" id="KW-1185">Reference proteome</keyword>
<feature type="transmembrane region" description="Helical" evidence="8">
    <location>
        <begin position="360"/>
        <end position="379"/>
    </location>
</feature>
<dbReference type="GeneID" id="115891522"/>
<dbReference type="GO" id="GO:0050909">
    <property type="term" value="P:sensory perception of taste"/>
    <property type="evidence" value="ECO:0007669"/>
    <property type="project" value="InterPro"/>
</dbReference>
<keyword evidence="5 8" id="KW-0472">Membrane</keyword>
<evidence type="ECO:0000313" key="9">
    <source>
        <dbReference type="Proteomes" id="UP000504635"/>
    </source>
</evidence>
<dbReference type="Pfam" id="PF08395">
    <property type="entry name" value="7tm_7"/>
    <property type="match status" value="1"/>
</dbReference>
<dbReference type="GO" id="GO:0007635">
    <property type="term" value="P:chemosensory behavior"/>
    <property type="evidence" value="ECO:0007669"/>
    <property type="project" value="TreeGrafter"/>
</dbReference>
<dbReference type="InterPro" id="IPR013604">
    <property type="entry name" value="7TM_chemorcpt"/>
</dbReference>
<dbReference type="PANTHER" id="PTHR21143:SF133">
    <property type="entry name" value="GUSTATORY AND PHEROMONE RECEPTOR 32A-RELATED"/>
    <property type="match status" value="1"/>
</dbReference>
<dbReference type="RefSeq" id="XP_030767865.1">
    <property type="nucleotide sequence ID" value="XM_030912005.1"/>
</dbReference>
<dbReference type="GO" id="GO:0030425">
    <property type="term" value="C:dendrite"/>
    <property type="evidence" value="ECO:0007669"/>
    <property type="project" value="TreeGrafter"/>
</dbReference>
<keyword evidence="6 8" id="KW-0675">Receptor</keyword>
<keyword evidence="2 8" id="KW-1003">Cell membrane</keyword>
<dbReference type="InParanoid" id="A0A6J2YYG4"/>
<comment type="function">
    <text evidence="8">Gustatory receptor which mediates acceptance or avoidance behavior, depending on its substrates.</text>
</comment>
<dbReference type="OrthoDB" id="6769782at2759"/>
<dbReference type="GO" id="GO:0007165">
    <property type="term" value="P:signal transduction"/>
    <property type="evidence" value="ECO:0007669"/>
    <property type="project" value="UniProtKB-KW"/>
</dbReference>
<keyword evidence="4 8" id="KW-1133">Transmembrane helix</keyword>
<accession>A0A6J2YYG4</accession>
<dbReference type="GO" id="GO:0030424">
    <property type="term" value="C:axon"/>
    <property type="evidence" value="ECO:0007669"/>
    <property type="project" value="TreeGrafter"/>
</dbReference>
<comment type="subcellular location">
    <subcellularLocation>
        <location evidence="1 8">Cell membrane</location>
        <topology evidence="1 8">Multi-pass membrane protein</topology>
    </subcellularLocation>
</comment>
<evidence type="ECO:0000256" key="7">
    <source>
        <dbReference type="ARBA" id="ARBA00023224"/>
    </source>
</evidence>
<gene>
    <name evidence="10" type="primary">LOC115891522</name>
</gene>
<dbReference type="Proteomes" id="UP000504635">
    <property type="component" value="Unplaced"/>
</dbReference>
<evidence type="ECO:0000256" key="3">
    <source>
        <dbReference type="ARBA" id="ARBA00022692"/>
    </source>
</evidence>
<evidence type="ECO:0000256" key="1">
    <source>
        <dbReference type="ARBA" id="ARBA00004651"/>
    </source>
</evidence>
<feature type="transmembrane region" description="Helical" evidence="8">
    <location>
        <begin position="172"/>
        <end position="192"/>
    </location>
</feature>
<evidence type="ECO:0000256" key="5">
    <source>
        <dbReference type="ARBA" id="ARBA00023136"/>
    </source>
</evidence>
<dbReference type="KEGG" id="soy:115891522"/>
<sequence length="389" mass="44558">MKERHFFSKSFDVLSPLMVLCSIFGVCPPVYPKNGPKQNFELFYKIFSGFCVLGWIGAAIGVLFLKYELKSTVPYSVLVSDYFVHCGLTLVCVTMIISLVLGFTKGTKLKKIFWLLQNIDDKLGYDIKSFKPKIYFGIVFYLTLMVVYVIYDAFTWITFIGLDWYLLYIPKSLHICQLCLALLLPMTVLKFIHIRIKLFNTTLKFYGKTNMKELQVQIKDMKKLHSNLYELVITFNKVFGTVCFVGTIMVVGLIIHYVLMLLVYFEFQSELVGLKKNYVLAQCITGIVLPFMLIMSVATSGDSVSHEASKTCHICLSLMNRLQWDQNKNLTEDLRELALQCSFRKTAITAKRFFSVNHSMLGYVVSSIIAYLIVIVQFLSRSDSQNSTS</sequence>
<keyword evidence="7 8" id="KW-0807">Transducer</keyword>
<feature type="transmembrane region" description="Helical" evidence="8">
    <location>
        <begin position="238"/>
        <end position="265"/>
    </location>
</feature>
<proteinExistence type="inferred from homology"/>
<dbReference type="GO" id="GO:0008049">
    <property type="term" value="P:male courtship behavior"/>
    <property type="evidence" value="ECO:0007669"/>
    <property type="project" value="TreeGrafter"/>
</dbReference>
<feature type="transmembrane region" description="Helical" evidence="8">
    <location>
        <begin position="82"/>
        <end position="103"/>
    </location>
</feature>
<evidence type="ECO:0000256" key="4">
    <source>
        <dbReference type="ARBA" id="ARBA00022989"/>
    </source>
</evidence>
<keyword evidence="3 8" id="KW-0812">Transmembrane</keyword>
<dbReference type="CTD" id="33453"/>
<feature type="transmembrane region" description="Helical" evidence="8">
    <location>
        <begin position="43"/>
        <end position="67"/>
    </location>
</feature>
<protein>
    <recommendedName>
        <fullName evidence="8">Gustatory receptor</fullName>
    </recommendedName>
</protein>
<reference evidence="10" key="1">
    <citation type="submission" date="2025-08" db="UniProtKB">
        <authorList>
            <consortium name="RefSeq"/>
        </authorList>
    </citation>
    <scope>IDENTIFICATION</scope>
    <source>
        <tissue evidence="10">Gonads</tissue>
    </source>
</reference>
<name>A0A6J2YYG4_SITOR</name>
<dbReference type="PANTHER" id="PTHR21143">
    <property type="entry name" value="INVERTEBRATE GUSTATORY RECEPTOR"/>
    <property type="match status" value="1"/>
</dbReference>
<evidence type="ECO:0000256" key="6">
    <source>
        <dbReference type="ARBA" id="ARBA00023170"/>
    </source>
</evidence>
<evidence type="ECO:0000256" key="8">
    <source>
        <dbReference type="RuleBase" id="RU363108"/>
    </source>
</evidence>
<feature type="transmembrane region" description="Helical" evidence="8">
    <location>
        <begin position="277"/>
        <end position="298"/>
    </location>
</feature>
<feature type="transmembrane region" description="Helical" evidence="8">
    <location>
        <begin position="134"/>
        <end position="160"/>
    </location>
</feature>
<evidence type="ECO:0000256" key="2">
    <source>
        <dbReference type="ARBA" id="ARBA00022475"/>
    </source>
</evidence>
<dbReference type="GO" id="GO:0005886">
    <property type="term" value="C:plasma membrane"/>
    <property type="evidence" value="ECO:0007669"/>
    <property type="project" value="UniProtKB-SubCell"/>
</dbReference>
<organism evidence="9 10">
    <name type="scientific">Sitophilus oryzae</name>
    <name type="common">Rice weevil</name>
    <name type="synonym">Curculio oryzae</name>
    <dbReference type="NCBI Taxonomy" id="7048"/>
    <lineage>
        <taxon>Eukaryota</taxon>
        <taxon>Metazoa</taxon>
        <taxon>Ecdysozoa</taxon>
        <taxon>Arthropoda</taxon>
        <taxon>Hexapoda</taxon>
        <taxon>Insecta</taxon>
        <taxon>Pterygota</taxon>
        <taxon>Neoptera</taxon>
        <taxon>Endopterygota</taxon>
        <taxon>Coleoptera</taxon>
        <taxon>Polyphaga</taxon>
        <taxon>Cucujiformia</taxon>
        <taxon>Curculionidae</taxon>
        <taxon>Dryophthorinae</taxon>
        <taxon>Sitophilus</taxon>
    </lineage>
</organism>
<dbReference type="AlphaFoldDB" id="A0A6J2YYG4"/>
<comment type="similarity">
    <text evidence="8">Belongs to the insect chemoreceptor superfamily. Gustatory receptor (GR) family.</text>
</comment>
<dbReference type="FunCoup" id="A0A6J2YYG4">
    <property type="interactions" value="8"/>
</dbReference>